<dbReference type="GO" id="GO:0000155">
    <property type="term" value="F:phosphorelay sensor kinase activity"/>
    <property type="evidence" value="ECO:0007669"/>
    <property type="project" value="InterPro"/>
</dbReference>
<dbReference type="Proteomes" id="UP000009175">
    <property type="component" value="Chromosome"/>
</dbReference>
<dbReference type="InterPro" id="IPR050351">
    <property type="entry name" value="BphY/WalK/GraS-like"/>
</dbReference>
<dbReference type="AlphaFoldDB" id="A1S2P2"/>
<dbReference type="PROSITE" id="PS50109">
    <property type="entry name" value="HIS_KIN"/>
    <property type="match status" value="1"/>
</dbReference>
<dbReference type="Pfam" id="PF13424">
    <property type="entry name" value="TPR_12"/>
    <property type="match status" value="3"/>
</dbReference>
<keyword evidence="4" id="KW-0808">Transferase</keyword>
<dbReference type="PRINTS" id="PR00344">
    <property type="entry name" value="BCTRLSENSOR"/>
</dbReference>
<feature type="repeat" description="TPR" evidence="7">
    <location>
        <begin position="184"/>
        <end position="217"/>
    </location>
</feature>
<dbReference type="InterPro" id="IPR011990">
    <property type="entry name" value="TPR-like_helical_dom_sf"/>
</dbReference>
<keyword evidence="11" id="KW-1185">Reference proteome</keyword>
<dbReference type="InterPro" id="IPR004358">
    <property type="entry name" value="Sig_transdc_His_kin-like_C"/>
</dbReference>
<keyword evidence="8" id="KW-0812">Transmembrane</keyword>
<dbReference type="InterPro" id="IPR003661">
    <property type="entry name" value="HisK_dim/P_dom"/>
</dbReference>
<keyword evidence="8" id="KW-0472">Membrane</keyword>
<evidence type="ECO:0000256" key="5">
    <source>
        <dbReference type="ARBA" id="ARBA00022777"/>
    </source>
</evidence>
<dbReference type="Pfam" id="PF13374">
    <property type="entry name" value="TPR_10"/>
    <property type="match status" value="1"/>
</dbReference>
<keyword evidence="6" id="KW-0902">Two-component regulatory system</keyword>
<gene>
    <name evidence="10" type="ordered locus">Sama_0438</name>
</gene>
<keyword evidence="3" id="KW-0597">Phosphoprotein</keyword>
<dbReference type="Pfam" id="PF00512">
    <property type="entry name" value="HisKA"/>
    <property type="match status" value="1"/>
</dbReference>
<dbReference type="SMART" id="SM00388">
    <property type="entry name" value="HisKA"/>
    <property type="match status" value="1"/>
</dbReference>
<reference evidence="10 11" key="1">
    <citation type="submission" date="2006-12" db="EMBL/GenBank/DDBJ databases">
        <title>Complete sequence of Shewanella amazonensis SB2B.</title>
        <authorList>
            <consortium name="US DOE Joint Genome Institute"/>
            <person name="Copeland A."/>
            <person name="Lucas S."/>
            <person name="Lapidus A."/>
            <person name="Barry K."/>
            <person name="Detter J.C."/>
            <person name="Glavina del Rio T."/>
            <person name="Hammon N."/>
            <person name="Israni S."/>
            <person name="Dalin E."/>
            <person name="Tice H."/>
            <person name="Pitluck S."/>
            <person name="Munk A.C."/>
            <person name="Brettin T."/>
            <person name="Bruce D."/>
            <person name="Han C."/>
            <person name="Tapia R."/>
            <person name="Gilna P."/>
            <person name="Schmutz J."/>
            <person name="Larimer F."/>
            <person name="Land M."/>
            <person name="Hauser L."/>
            <person name="Kyrpides N."/>
            <person name="Mikhailova N."/>
            <person name="Fredrickson J."/>
            <person name="Richardson P."/>
        </authorList>
    </citation>
    <scope>NUCLEOTIDE SEQUENCE [LARGE SCALE GENOMIC DNA]</scope>
    <source>
        <strain evidence="11">ATCC BAA-1098 / SB2B</strain>
    </source>
</reference>
<dbReference type="InterPro" id="IPR036890">
    <property type="entry name" value="HATPase_C_sf"/>
</dbReference>
<dbReference type="EMBL" id="CP000507">
    <property type="protein sequence ID" value="ABL98648.1"/>
    <property type="molecule type" value="Genomic_DNA"/>
</dbReference>
<evidence type="ECO:0000256" key="2">
    <source>
        <dbReference type="ARBA" id="ARBA00012438"/>
    </source>
</evidence>
<dbReference type="KEGG" id="saz:Sama_0438"/>
<comment type="catalytic activity">
    <reaction evidence="1">
        <text>ATP + protein L-histidine = ADP + protein N-phospho-L-histidine.</text>
        <dbReference type="EC" id="2.7.13.3"/>
    </reaction>
</comment>
<evidence type="ECO:0000256" key="7">
    <source>
        <dbReference type="PROSITE-ProRule" id="PRU00339"/>
    </source>
</evidence>
<dbReference type="GO" id="GO:0016036">
    <property type="term" value="P:cellular response to phosphate starvation"/>
    <property type="evidence" value="ECO:0007669"/>
    <property type="project" value="TreeGrafter"/>
</dbReference>
<dbReference type="InterPro" id="IPR005467">
    <property type="entry name" value="His_kinase_dom"/>
</dbReference>
<dbReference type="GO" id="GO:0005886">
    <property type="term" value="C:plasma membrane"/>
    <property type="evidence" value="ECO:0007669"/>
    <property type="project" value="TreeGrafter"/>
</dbReference>
<proteinExistence type="predicted"/>
<dbReference type="Gene3D" id="1.10.287.130">
    <property type="match status" value="1"/>
</dbReference>
<dbReference type="eggNOG" id="COG2205">
    <property type="taxonomic scope" value="Bacteria"/>
</dbReference>
<dbReference type="PANTHER" id="PTHR45453:SF1">
    <property type="entry name" value="PHOSPHATE REGULON SENSOR PROTEIN PHOR"/>
    <property type="match status" value="1"/>
</dbReference>
<dbReference type="Gene3D" id="1.25.40.10">
    <property type="entry name" value="Tetratricopeptide repeat domain"/>
    <property type="match status" value="3"/>
</dbReference>
<evidence type="ECO:0000313" key="10">
    <source>
        <dbReference type="EMBL" id="ABL98648.1"/>
    </source>
</evidence>
<feature type="repeat" description="TPR" evidence="7">
    <location>
        <begin position="144"/>
        <end position="177"/>
    </location>
</feature>
<dbReference type="PROSITE" id="PS50005">
    <property type="entry name" value="TPR"/>
    <property type="match status" value="2"/>
</dbReference>
<dbReference type="eggNOG" id="COG0457">
    <property type="taxonomic scope" value="Bacteria"/>
</dbReference>
<dbReference type="OrthoDB" id="9804645at2"/>
<evidence type="ECO:0000256" key="3">
    <source>
        <dbReference type="ARBA" id="ARBA00022553"/>
    </source>
</evidence>
<dbReference type="SUPFAM" id="SSF48452">
    <property type="entry name" value="TPR-like"/>
    <property type="match status" value="2"/>
</dbReference>
<evidence type="ECO:0000256" key="1">
    <source>
        <dbReference type="ARBA" id="ARBA00000085"/>
    </source>
</evidence>
<feature type="domain" description="Histidine kinase" evidence="9">
    <location>
        <begin position="546"/>
        <end position="755"/>
    </location>
</feature>
<evidence type="ECO:0000256" key="6">
    <source>
        <dbReference type="ARBA" id="ARBA00023012"/>
    </source>
</evidence>
<evidence type="ECO:0000256" key="4">
    <source>
        <dbReference type="ARBA" id="ARBA00022679"/>
    </source>
</evidence>
<dbReference type="EC" id="2.7.13.3" evidence="2"/>
<keyword evidence="7" id="KW-0802">TPR repeat</keyword>
<dbReference type="Gene3D" id="3.30.565.10">
    <property type="entry name" value="Histidine kinase-like ATPase, C-terminal domain"/>
    <property type="match status" value="1"/>
</dbReference>
<dbReference type="SUPFAM" id="SSF55874">
    <property type="entry name" value="ATPase domain of HSP90 chaperone/DNA topoisomerase II/histidine kinase"/>
    <property type="match status" value="1"/>
</dbReference>
<dbReference type="InterPro" id="IPR036097">
    <property type="entry name" value="HisK_dim/P_sf"/>
</dbReference>
<feature type="transmembrane region" description="Helical" evidence="8">
    <location>
        <begin position="505"/>
        <end position="522"/>
    </location>
</feature>
<dbReference type="SMART" id="SM00387">
    <property type="entry name" value="HATPase_c"/>
    <property type="match status" value="1"/>
</dbReference>
<name>A1S2P2_SHEAM</name>
<dbReference type="PANTHER" id="PTHR45453">
    <property type="entry name" value="PHOSPHATE REGULON SENSOR PROTEIN PHOR"/>
    <property type="match status" value="1"/>
</dbReference>
<feature type="transmembrane region" description="Helical" evidence="8">
    <location>
        <begin position="21"/>
        <end position="43"/>
    </location>
</feature>
<dbReference type="SUPFAM" id="SSF47384">
    <property type="entry name" value="Homodimeric domain of signal transducing histidine kinase"/>
    <property type="match status" value="1"/>
</dbReference>
<organism evidence="10 11">
    <name type="scientific">Shewanella amazonensis (strain ATCC BAA-1098 / SB2B)</name>
    <dbReference type="NCBI Taxonomy" id="326297"/>
    <lineage>
        <taxon>Bacteria</taxon>
        <taxon>Pseudomonadati</taxon>
        <taxon>Pseudomonadota</taxon>
        <taxon>Gammaproteobacteria</taxon>
        <taxon>Alteromonadales</taxon>
        <taxon>Shewanellaceae</taxon>
        <taxon>Shewanella</taxon>
    </lineage>
</organism>
<keyword evidence="5 10" id="KW-0418">Kinase</keyword>
<dbReference type="STRING" id="326297.Sama_0438"/>
<dbReference type="GO" id="GO:0004721">
    <property type="term" value="F:phosphoprotein phosphatase activity"/>
    <property type="evidence" value="ECO:0007669"/>
    <property type="project" value="TreeGrafter"/>
</dbReference>
<dbReference type="CDD" id="cd00082">
    <property type="entry name" value="HisKA"/>
    <property type="match status" value="1"/>
</dbReference>
<protein>
    <recommendedName>
        <fullName evidence="2">histidine kinase</fullName>
        <ecNumber evidence="2">2.7.13.3</ecNumber>
    </recommendedName>
</protein>
<dbReference type="SMART" id="SM00028">
    <property type="entry name" value="TPR"/>
    <property type="match status" value="8"/>
</dbReference>
<keyword evidence="8" id="KW-1133">Transmembrane helix</keyword>
<dbReference type="InterPro" id="IPR003594">
    <property type="entry name" value="HATPase_dom"/>
</dbReference>
<dbReference type="InterPro" id="IPR019734">
    <property type="entry name" value="TPR_rpt"/>
</dbReference>
<evidence type="ECO:0000256" key="8">
    <source>
        <dbReference type="SAM" id="Phobius"/>
    </source>
</evidence>
<dbReference type="HOGENOM" id="CLU_368767_0_0_6"/>
<sequence length="755" mass="83688">MTQSSAVPHPEGRRSRLGGMPWLSALSSCVPAMMLAMMMALFLSGCGENQAGAAASTEISGDARVQELLTLAAASRNDDPHKTIDYSSQALTLLKEIPEPASEVMALSNLAWAKMLLGDFTEAAQYGEAALTLAENQHQPEMLVVPLNVTGLIYWRQSQLDKALTYYQRALEVAKGLNKRSFEATTYNNMGLIHSDKAEYQLALECFTRARDIHQGLGDERPLATALNNIAGIHATLGDYGEALANQQASLRIREKLDDKPGVAELHHNMGITYEQIGDLKESMLQLQQGLRGFEALGDKTGMAQALTALGMVNQKLKNDVDARISMEQALAYGEELNDGNITATALMSLGKLALAMGDAQGARRYLERGLAIADRLGLVALQAQGRLRLADYFLVTSEVDVARERALQAQQLALTSGDRSLLRDTYEILSQIYERKGDYQQALASHKEFKSINDALFNASSQDRLAWLRSSFEAEKRQRQITELESEKALQAEVIKQQRVARNLWILALIAVAAIMLLLYGRHSQARVNQALQRSIQMQRDLMQAVAHEFRAPLARVQLAFDMLMEADAKEQPQLEDRVLRGLEELDELIREIVKLIKAEGSPRRAPSESLSLAPLLQTLVARQHQLFPEKHLELAAIDEDLRLTASKKHLEWAINNLLSNALRYSREQVRVSCQRESEHLCIIVDDDGPGVPASERERIFEPFVRLDPSRTRATGGIGLGLAIARRLAENAHGHIRVGDSPLGGARFELIWPY</sequence>
<evidence type="ECO:0000313" key="11">
    <source>
        <dbReference type="Proteomes" id="UP000009175"/>
    </source>
</evidence>
<dbReference type="RefSeq" id="WP_011758558.1">
    <property type="nucleotide sequence ID" value="NC_008700.1"/>
</dbReference>
<dbReference type="Pfam" id="PF02518">
    <property type="entry name" value="HATPase_c"/>
    <property type="match status" value="1"/>
</dbReference>
<evidence type="ECO:0000259" key="9">
    <source>
        <dbReference type="PROSITE" id="PS50109"/>
    </source>
</evidence>
<accession>A1S2P2</accession>